<comment type="caution">
    <text evidence="1">The sequence shown here is derived from an EMBL/GenBank/DDBJ whole genome shotgun (WGS) entry which is preliminary data.</text>
</comment>
<reference evidence="1 2" key="1">
    <citation type="submission" date="2023-07" db="EMBL/GenBank/DDBJ databases">
        <authorList>
            <person name="Peeters C."/>
        </authorList>
    </citation>
    <scope>NUCLEOTIDE SEQUENCE [LARGE SCALE GENOMIC DNA]</scope>
    <source>
        <strain evidence="1 2">LMG 18096</strain>
    </source>
</reference>
<protein>
    <submittedName>
        <fullName evidence="1">Uncharacterized protein</fullName>
    </submittedName>
</protein>
<dbReference type="Proteomes" id="UP001189663">
    <property type="component" value="Unassembled WGS sequence"/>
</dbReference>
<proteinExistence type="predicted"/>
<evidence type="ECO:0000313" key="2">
    <source>
        <dbReference type="Proteomes" id="UP001189663"/>
    </source>
</evidence>
<gene>
    <name evidence="1" type="ORF">LMG18096_00654</name>
</gene>
<keyword evidence="2" id="KW-1185">Reference proteome</keyword>
<dbReference type="EMBL" id="CATZAT010000001">
    <property type="protein sequence ID" value="CAJ0777327.1"/>
    <property type="molecule type" value="Genomic_DNA"/>
</dbReference>
<accession>A0ABC8Q6U0</accession>
<sequence length="33" mass="3726">MKKGGNLPPLFAGRRDVVYDATGPTGDWNGWYW</sequence>
<evidence type="ECO:0000313" key="1">
    <source>
        <dbReference type="EMBL" id="CAJ0777327.1"/>
    </source>
</evidence>
<organism evidence="1 2">
    <name type="scientific">Ralstonia holmesii</name>
    <dbReference type="NCBI Taxonomy" id="3058602"/>
    <lineage>
        <taxon>Bacteria</taxon>
        <taxon>Pseudomonadati</taxon>
        <taxon>Pseudomonadota</taxon>
        <taxon>Betaproteobacteria</taxon>
        <taxon>Burkholderiales</taxon>
        <taxon>Burkholderiaceae</taxon>
        <taxon>Ralstonia</taxon>
    </lineage>
</organism>
<name>A0ABC8Q6U0_9RALS</name>
<dbReference type="AlphaFoldDB" id="A0ABC8Q6U0"/>